<dbReference type="EMBL" id="BQFW01000008">
    <property type="protein sequence ID" value="GJJ74235.1"/>
    <property type="molecule type" value="Genomic_DNA"/>
</dbReference>
<proteinExistence type="predicted"/>
<comment type="caution">
    <text evidence="1">The sequence shown here is derived from an EMBL/GenBank/DDBJ whole genome shotgun (WGS) entry which is preliminary data.</text>
</comment>
<sequence>MAVEDALVKTFNALTQGIPKLMLTQVAQSEKRKEAILKNCASNLTKTGFEDCDGLESHKVKTRTVLL</sequence>
<dbReference type="AlphaFoldDB" id="A0A9P3HCK3"/>
<dbReference type="Proteomes" id="UP000827284">
    <property type="component" value="Unassembled WGS sequence"/>
</dbReference>
<accession>A0A9P3HCK3</accession>
<gene>
    <name evidence="1" type="ORF">EMPS_06593</name>
</gene>
<reference evidence="1" key="1">
    <citation type="submission" date="2021-11" db="EMBL/GenBank/DDBJ databases">
        <authorList>
            <person name="Herlambang A."/>
            <person name="Guo Y."/>
            <person name="Takashima Y."/>
            <person name="Nishizawa T."/>
        </authorList>
    </citation>
    <scope>NUCLEOTIDE SEQUENCE</scope>
    <source>
        <strain evidence="1">E1425</strain>
    </source>
</reference>
<evidence type="ECO:0000313" key="1">
    <source>
        <dbReference type="EMBL" id="GJJ74235.1"/>
    </source>
</evidence>
<evidence type="ECO:0000313" key="2">
    <source>
        <dbReference type="Proteomes" id="UP000827284"/>
    </source>
</evidence>
<name>A0A9P3HCK3_9FUNG</name>
<organism evidence="1 2">
    <name type="scientific">Entomortierella parvispora</name>
    <dbReference type="NCBI Taxonomy" id="205924"/>
    <lineage>
        <taxon>Eukaryota</taxon>
        <taxon>Fungi</taxon>
        <taxon>Fungi incertae sedis</taxon>
        <taxon>Mucoromycota</taxon>
        <taxon>Mortierellomycotina</taxon>
        <taxon>Mortierellomycetes</taxon>
        <taxon>Mortierellales</taxon>
        <taxon>Mortierellaceae</taxon>
        <taxon>Entomortierella</taxon>
    </lineage>
</organism>
<reference evidence="1" key="2">
    <citation type="journal article" date="2022" name="Microbiol. Resour. Announc.">
        <title>Whole-Genome Sequence of Entomortierella parvispora E1425, a Mucoromycotan Fungus Associated with Burkholderiaceae-Related Endosymbiotic Bacteria.</title>
        <authorList>
            <person name="Herlambang A."/>
            <person name="Guo Y."/>
            <person name="Takashima Y."/>
            <person name="Narisawa K."/>
            <person name="Ohta H."/>
            <person name="Nishizawa T."/>
        </authorList>
    </citation>
    <scope>NUCLEOTIDE SEQUENCE</scope>
    <source>
        <strain evidence="1">E1425</strain>
    </source>
</reference>
<protein>
    <submittedName>
        <fullName evidence="1">Uncharacterized protein</fullName>
    </submittedName>
</protein>
<keyword evidence="2" id="KW-1185">Reference proteome</keyword>